<name>A0A9W4HY12_PENOL</name>
<accession>A0A9W4HY12</accession>
<comment type="similarity">
    <text evidence="2">Belongs to the HAM1 NTPase family.</text>
</comment>
<evidence type="ECO:0000313" key="15">
    <source>
        <dbReference type="EMBL" id="CAG8157540.1"/>
    </source>
</evidence>
<evidence type="ECO:0000256" key="1">
    <source>
        <dbReference type="ARBA" id="ARBA00004496"/>
    </source>
</evidence>
<reference evidence="15" key="1">
    <citation type="submission" date="2021-07" db="EMBL/GenBank/DDBJ databases">
        <authorList>
            <person name="Branca A.L. A."/>
        </authorList>
    </citation>
    <scope>NUCLEOTIDE SEQUENCE</scope>
</reference>
<dbReference type="Pfam" id="PF01725">
    <property type="entry name" value="Ham1p_like"/>
    <property type="match status" value="1"/>
</dbReference>
<sequence length="216" mass="23791">MPTTWTVRLHCLGLLNTSSALFIRALILNRFSGIEELEMSTDRDIHSNAIMAPLTFVTGNPNKVIEVNAIVGKTISIQPLALDIPEIQGTLEEIATDKCRRASHIINGPVLIEDSALEFRAMKGLPGPYIKCFLESLGNDGLNKLLDPYEDKHAEAVCTFAFSSGPDMDPLVFQGRLEGNIVPARGPPVFGWEPIFEHNGETLAEMEHDKKVDILI</sequence>
<keyword evidence="7" id="KW-0460">Magnesium</keyword>
<comment type="function">
    <text evidence="10">Pyrophosphatase that hydrolyzes the non-canonical purine nucleotides inosine triphosphate (ITP), deoxyinosine triphosphate (dITP) as well as 2'-deoxy-N-6-hydroxylaminopurine triphosphate (dHAPTP) and xanthosine 5'-triphosphate (XTP) to their respective monophosphate derivatives. The enzyme does not distinguish between the deoxy- and ribose forms. Probably excludes non-canonical purines from RNA and DNA precursor pools, thus preventing their incorporation into RNA and DNA and avoiding chromosomal lesions.</text>
</comment>
<keyword evidence="8" id="KW-0546">Nucleotide metabolism</keyword>
<comment type="catalytic activity">
    <reaction evidence="12">
        <text>ITP + H2O = IMP + diphosphate + H(+)</text>
        <dbReference type="Rhea" id="RHEA:29399"/>
        <dbReference type="ChEBI" id="CHEBI:15377"/>
        <dbReference type="ChEBI" id="CHEBI:15378"/>
        <dbReference type="ChEBI" id="CHEBI:33019"/>
        <dbReference type="ChEBI" id="CHEBI:58053"/>
        <dbReference type="ChEBI" id="CHEBI:61402"/>
        <dbReference type="EC" id="3.6.1.66"/>
    </reaction>
    <physiologicalReaction direction="left-to-right" evidence="12">
        <dbReference type="Rhea" id="RHEA:29400"/>
    </physiologicalReaction>
</comment>
<comment type="subcellular location">
    <subcellularLocation>
        <location evidence="1">Cytoplasm</location>
    </subcellularLocation>
</comment>
<protein>
    <recommendedName>
        <fullName evidence="11">XTP/dITP diphosphatase</fullName>
        <ecNumber evidence="11">3.6.1.66</ecNumber>
    </recommendedName>
</protein>
<dbReference type="InterPro" id="IPR002637">
    <property type="entry name" value="RdgB/HAM1"/>
</dbReference>
<dbReference type="OrthoDB" id="6288734at2759"/>
<comment type="caution">
    <text evidence="15">The sequence shown here is derived from an EMBL/GenBank/DDBJ whole genome shotgun (WGS) entry which is preliminary data.</text>
</comment>
<dbReference type="PANTHER" id="PTHR11067:SF9">
    <property type="entry name" value="INOSINE TRIPHOSPHATE PYROPHOSPHATASE"/>
    <property type="match status" value="1"/>
</dbReference>
<dbReference type="CDD" id="cd00515">
    <property type="entry name" value="HAM1"/>
    <property type="match status" value="1"/>
</dbReference>
<dbReference type="GO" id="GO:0046872">
    <property type="term" value="F:metal ion binding"/>
    <property type="evidence" value="ECO:0007669"/>
    <property type="project" value="UniProtKB-KW"/>
</dbReference>
<dbReference type="PANTHER" id="PTHR11067">
    <property type="entry name" value="INOSINE TRIPHOSPHATE PYROPHOSPHATASE/HAM1 PROTEIN"/>
    <property type="match status" value="1"/>
</dbReference>
<evidence type="ECO:0000256" key="4">
    <source>
        <dbReference type="ARBA" id="ARBA00022723"/>
    </source>
</evidence>
<evidence type="ECO:0000256" key="10">
    <source>
        <dbReference type="ARBA" id="ARBA00054940"/>
    </source>
</evidence>
<evidence type="ECO:0000256" key="8">
    <source>
        <dbReference type="ARBA" id="ARBA00023080"/>
    </source>
</evidence>
<dbReference type="EMBL" id="CAJVOS010000034">
    <property type="protein sequence ID" value="CAG8157540.1"/>
    <property type="molecule type" value="Genomic_DNA"/>
</dbReference>
<dbReference type="InterPro" id="IPR029001">
    <property type="entry name" value="ITPase-like_fam"/>
</dbReference>
<dbReference type="EC" id="3.6.1.66" evidence="11"/>
<dbReference type="GO" id="GO:0000166">
    <property type="term" value="F:nucleotide binding"/>
    <property type="evidence" value="ECO:0007669"/>
    <property type="project" value="UniProtKB-KW"/>
</dbReference>
<dbReference type="FunFam" id="3.90.950.10:FF:000003">
    <property type="entry name" value="Inosine triphosphate pyrophosphatase"/>
    <property type="match status" value="1"/>
</dbReference>
<comment type="catalytic activity">
    <reaction evidence="14">
        <text>N(6)-hydroxy-dATP + H2O = N(6)-hydroxy-dAMP + diphosphate + H(+)</text>
        <dbReference type="Rhea" id="RHEA:83971"/>
        <dbReference type="ChEBI" id="CHEBI:15377"/>
        <dbReference type="ChEBI" id="CHEBI:15378"/>
        <dbReference type="ChEBI" id="CHEBI:33019"/>
        <dbReference type="ChEBI" id="CHEBI:233529"/>
        <dbReference type="ChEBI" id="CHEBI:233530"/>
    </reaction>
    <physiologicalReaction direction="left-to-right" evidence="14">
        <dbReference type="Rhea" id="RHEA:83972"/>
    </physiologicalReaction>
</comment>
<evidence type="ECO:0000256" key="5">
    <source>
        <dbReference type="ARBA" id="ARBA00022741"/>
    </source>
</evidence>
<dbReference type="GO" id="GO:0009143">
    <property type="term" value="P:nucleoside triphosphate catabolic process"/>
    <property type="evidence" value="ECO:0007669"/>
    <property type="project" value="InterPro"/>
</dbReference>
<evidence type="ECO:0000256" key="9">
    <source>
        <dbReference type="ARBA" id="ARBA00023211"/>
    </source>
</evidence>
<dbReference type="SUPFAM" id="SSF52972">
    <property type="entry name" value="ITPase-like"/>
    <property type="match status" value="1"/>
</dbReference>
<keyword evidence="3" id="KW-0963">Cytoplasm</keyword>
<evidence type="ECO:0000256" key="2">
    <source>
        <dbReference type="ARBA" id="ARBA00008023"/>
    </source>
</evidence>
<dbReference type="Gene3D" id="3.90.950.10">
    <property type="match status" value="1"/>
</dbReference>
<keyword evidence="9" id="KW-0464">Manganese</keyword>
<evidence type="ECO:0000256" key="14">
    <source>
        <dbReference type="ARBA" id="ARBA00093271"/>
    </source>
</evidence>
<evidence type="ECO:0000256" key="11">
    <source>
        <dbReference type="ARBA" id="ARBA00066468"/>
    </source>
</evidence>
<evidence type="ECO:0000256" key="3">
    <source>
        <dbReference type="ARBA" id="ARBA00022490"/>
    </source>
</evidence>
<dbReference type="GO" id="GO:0005737">
    <property type="term" value="C:cytoplasm"/>
    <property type="evidence" value="ECO:0007669"/>
    <property type="project" value="UniProtKB-SubCell"/>
</dbReference>
<comment type="catalytic activity">
    <reaction evidence="13">
        <text>dITP + H2O = dIMP + diphosphate + H(+)</text>
        <dbReference type="Rhea" id="RHEA:28342"/>
        <dbReference type="ChEBI" id="CHEBI:15377"/>
        <dbReference type="ChEBI" id="CHEBI:15378"/>
        <dbReference type="ChEBI" id="CHEBI:33019"/>
        <dbReference type="ChEBI" id="CHEBI:61194"/>
        <dbReference type="ChEBI" id="CHEBI:61382"/>
        <dbReference type="EC" id="3.6.1.66"/>
    </reaction>
    <physiologicalReaction direction="left-to-right" evidence="13">
        <dbReference type="Rhea" id="RHEA:28343"/>
    </physiologicalReaction>
</comment>
<keyword evidence="4" id="KW-0479">Metal-binding</keyword>
<evidence type="ECO:0000256" key="12">
    <source>
        <dbReference type="ARBA" id="ARBA00093218"/>
    </source>
</evidence>
<dbReference type="GO" id="GO:0009117">
    <property type="term" value="P:nucleotide metabolic process"/>
    <property type="evidence" value="ECO:0007669"/>
    <property type="project" value="UniProtKB-KW"/>
</dbReference>
<keyword evidence="6" id="KW-0378">Hydrolase</keyword>
<proteinExistence type="inferred from homology"/>
<evidence type="ECO:0000313" key="16">
    <source>
        <dbReference type="Proteomes" id="UP001153618"/>
    </source>
</evidence>
<evidence type="ECO:0000256" key="6">
    <source>
        <dbReference type="ARBA" id="ARBA00022801"/>
    </source>
</evidence>
<evidence type="ECO:0000256" key="7">
    <source>
        <dbReference type="ARBA" id="ARBA00022842"/>
    </source>
</evidence>
<dbReference type="AlphaFoldDB" id="A0A9W4HY12"/>
<dbReference type="Proteomes" id="UP001153618">
    <property type="component" value="Unassembled WGS sequence"/>
</dbReference>
<dbReference type="GO" id="GO:0036220">
    <property type="term" value="F:ITP diphosphatase activity"/>
    <property type="evidence" value="ECO:0007669"/>
    <property type="project" value="UniProtKB-EC"/>
</dbReference>
<organism evidence="15 16">
    <name type="scientific">Penicillium olsonii</name>
    <dbReference type="NCBI Taxonomy" id="99116"/>
    <lineage>
        <taxon>Eukaryota</taxon>
        <taxon>Fungi</taxon>
        <taxon>Dikarya</taxon>
        <taxon>Ascomycota</taxon>
        <taxon>Pezizomycotina</taxon>
        <taxon>Eurotiomycetes</taxon>
        <taxon>Eurotiomycetidae</taxon>
        <taxon>Eurotiales</taxon>
        <taxon>Aspergillaceae</taxon>
        <taxon>Penicillium</taxon>
    </lineage>
</organism>
<keyword evidence="5" id="KW-0547">Nucleotide-binding</keyword>
<evidence type="ECO:0000256" key="13">
    <source>
        <dbReference type="ARBA" id="ARBA00093255"/>
    </source>
</evidence>
<gene>
    <name evidence="15" type="ORF">POLS_LOCUS6256</name>
</gene>
<keyword evidence="16" id="KW-1185">Reference proteome</keyword>